<comment type="caution">
    <text evidence="2">The sequence shown here is derived from an EMBL/GenBank/DDBJ whole genome shotgun (WGS) entry which is preliminary data.</text>
</comment>
<dbReference type="AlphaFoldDB" id="A0A4Z2DZZ0"/>
<gene>
    <name evidence="2" type="primary">NEFM_8</name>
    <name evidence="2" type="ORF">EYF80_067870</name>
</gene>
<sequence>MTVRTLVDNLIHARPEACFPPSVPEPLTEEPLWFRTPLVQNPSQKNPSQKNPSQKNPSQKNPSQKNPSQKNPSQKNPSQKNPSQKNPSQKNPSAPRRSLPAVLYFLSFSECRSASALWLWCSRLALSCRMGASAWWESVWACEYEPSGAYGSAR</sequence>
<keyword evidence="3" id="KW-1185">Reference proteome</keyword>
<dbReference type="Proteomes" id="UP000314294">
    <property type="component" value="Unassembled WGS sequence"/>
</dbReference>
<name>A0A4Z2DZZ0_9TELE</name>
<feature type="region of interest" description="Disordered" evidence="1">
    <location>
        <begin position="30"/>
        <end position="96"/>
    </location>
</feature>
<proteinExistence type="predicted"/>
<reference evidence="2 3" key="1">
    <citation type="submission" date="2019-03" db="EMBL/GenBank/DDBJ databases">
        <title>First draft genome of Liparis tanakae, snailfish: a comprehensive survey of snailfish specific genes.</title>
        <authorList>
            <person name="Kim W."/>
            <person name="Song I."/>
            <person name="Jeong J.-H."/>
            <person name="Kim D."/>
            <person name="Kim S."/>
            <person name="Ryu S."/>
            <person name="Song J.Y."/>
            <person name="Lee S.K."/>
        </authorList>
    </citation>
    <scope>NUCLEOTIDE SEQUENCE [LARGE SCALE GENOMIC DNA]</scope>
    <source>
        <tissue evidence="2">Muscle</tissue>
    </source>
</reference>
<feature type="compositionally biased region" description="Polar residues" evidence="1">
    <location>
        <begin position="38"/>
        <end position="92"/>
    </location>
</feature>
<evidence type="ECO:0000256" key="1">
    <source>
        <dbReference type="SAM" id="MobiDB-lite"/>
    </source>
</evidence>
<evidence type="ECO:0000313" key="3">
    <source>
        <dbReference type="Proteomes" id="UP000314294"/>
    </source>
</evidence>
<dbReference type="EMBL" id="SRLO01024638">
    <property type="protein sequence ID" value="TNN22017.1"/>
    <property type="molecule type" value="Genomic_DNA"/>
</dbReference>
<organism evidence="2 3">
    <name type="scientific">Liparis tanakae</name>
    <name type="common">Tanaka's snailfish</name>
    <dbReference type="NCBI Taxonomy" id="230148"/>
    <lineage>
        <taxon>Eukaryota</taxon>
        <taxon>Metazoa</taxon>
        <taxon>Chordata</taxon>
        <taxon>Craniata</taxon>
        <taxon>Vertebrata</taxon>
        <taxon>Euteleostomi</taxon>
        <taxon>Actinopterygii</taxon>
        <taxon>Neopterygii</taxon>
        <taxon>Teleostei</taxon>
        <taxon>Neoteleostei</taxon>
        <taxon>Acanthomorphata</taxon>
        <taxon>Eupercaria</taxon>
        <taxon>Perciformes</taxon>
        <taxon>Cottioidei</taxon>
        <taxon>Cottales</taxon>
        <taxon>Liparidae</taxon>
        <taxon>Liparis</taxon>
    </lineage>
</organism>
<dbReference type="OrthoDB" id="8962799at2759"/>
<evidence type="ECO:0000313" key="2">
    <source>
        <dbReference type="EMBL" id="TNN22017.1"/>
    </source>
</evidence>
<accession>A0A4Z2DZZ0</accession>
<protein>
    <submittedName>
        <fullName evidence="2">Neurofilament medium polypeptide</fullName>
    </submittedName>
</protein>